<dbReference type="AlphaFoldDB" id="A0A5B1LLZ0"/>
<dbReference type="InterPro" id="IPR006368">
    <property type="entry name" value="GDP_Man_deHydtase"/>
</dbReference>
<dbReference type="InterPro" id="IPR016040">
    <property type="entry name" value="NAD(P)-bd_dom"/>
</dbReference>
<keyword evidence="7" id="KW-1185">Reference proteome</keyword>
<comment type="similarity">
    <text evidence="2">Belongs to the NAD(P)-dependent epimerase/dehydratase family. GDP-mannose 4,6-dehydratase subfamily.</text>
</comment>
<dbReference type="Proteomes" id="UP000325003">
    <property type="component" value="Unassembled WGS sequence"/>
</dbReference>
<evidence type="ECO:0000256" key="1">
    <source>
        <dbReference type="ARBA" id="ARBA00001937"/>
    </source>
</evidence>
<protein>
    <recommendedName>
        <fullName evidence="3">GDP-mannose 4,6-dehydratase</fullName>
        <ecNumber evidence="3">4.2.1.47</ecNumber>
    </recommendedName>
</protein>
<gene>
    <name evidence="6" type="ORF">F0U44_04135</name>
</gene>
<dbReference type="RefSeq" id="WP_149726947.1">
    <property type="nucleotide sequence ID" value="NZ_VUJV01000001.1"/>
</dbReference>
<dbReference type="EMBL" id="VUJV01000001">
    <property type="protein sequence ID" value="KAA1421486.1"/>
    <property type="molecule type" value="Genomic_DNA"/>
</dbReference>
<comment type="cofactor">
    <cofactor evidence="1">
        <name>NADP(+)</name>
        <dbReference type="ChEBI" id="CHEBI:58349"/>
    </cofactor>
</comment>
<dbReference type="PANTHER" id="PTHR43715">
    <property type="entry name" value="GDP-MANNOSE 4,6-DEHYDRATASE"/>
    <property type="match status" value="1"/>
</dbReference>
<accession>A0A5B1LLZ0</accession>
<keyword evidence="4" id="KW-0456">Lyase</keyword>
<evidence type="ECO:0000259" key="5">
    <source>
        <dbReference type="Pfam" id="PF16363"/>
    </source>
</evidence>
<dbReference type="Gene3D" id="3.40.50.720">
    <property type="entry name" value="NAD(P)-binding Rossmann-like Domain"/>
    <property type="match status" value="1"/>
</dbReference>
<comment type="caution">
    <text evidence="6">The sequence shown here is derived from an EMBL/GenBank/DDBJ whole genome shotgun (WGS) entry which is preliminary data.</text>
</comment>
<evidence type="ECO:0000256" key="3">
    <source>
        <dbReference type="ARBA" id="ARBA00011989"/>
    </source>
</evidence>
<dbReference type="PANTHER" id="PTHR43715:SF1">
    <property type="entry name" value="GDP-MANNOSE 4,6 DEHYDRATASE"/>
    <property type="match status" value="1"/>
</dbReference>
<evidence type="ECO:0000313" key="6">
    <source>
        <dbReference type="EMBL" id="KAA1421486.1"/>
    </source>
</evidence>
<dbReference type="Pfam" id="PF16363">
    <property type="entry name" value="GDP_Man_Dehyd"/>
    <property type="match status" value="1"/>
</dbReference>
<name>A0A5B1LLZ0_9ACTN</name>
<dbReference type="GO" id="GO:0042351">
    <property type="term" value="P:'de novo' GDP-L-fucose biosynthetic process"/>
    <property type="evidence" value="ECO:0007669"/>
    <property type="project" value="TreeGrafter"/>
</dbReference>
<evidence type="ECO:0000256" key="4">
    <source>
        <dbReference type="ARBA" id="ARBA00023239"/>
    </source>
</evidence>
<dbReference type="EC" id="4.2.1.47" evidence="3"/>
<proteinExistence type="inferred from homology"/>
<dbReference type="GO" id="GO:0008446">
    <property type="term" value="F:GDP-mannose 4,6-dehydratase activity"/>
    <property type="evidence" value="ECO:0007669"/>
    <property type="project" value="UniProtKB-EC"/>
</dbReference>
<feature type="domain" description="NAD(P)-binding" evidence="5">
    <location>
        <begin position="10"/>
        <end position="306"/>
    </location>
</feature>
<organism evidence="6 7">
    <name type="scientific">Nocardioides humilatus</name>
    <dbReference type="NCBI Taxonomy" id="2607660"/>
    <lineage>
        <taxon>Bacteria</taxon>
        <taxon>Bacillati</taxon>
        <taxon>Actinomycetota</taxon>
        <taxon>Actinomycetes</taxon>
        <taxon>Propionibacteriales</taxon>
        <taxon>Nocardioidaceae</taxon>
        <taxon>Nocardioides</taxon>
    </lineage>
</organism>
<dbReference type="SUPFAM" id="SSF51735">
    <property type="entry name" value="NAD(P)-binding Rossmann-fold domains"/>
    <property type="match status" value="1"/>
</dbReference>
<dbReference type="Gene3D" id="3.90.25.10">
    <property type="entry name" value="UDP-galactose 4-epimerase, domain 1"/>
    <property type="match status" value="1"/>
</dbReference>
<sequence length="325" mass="34982">MRDLQGRTVLVTGVTGQDGIYLSRLLLRAGARVVGLTLPATAPADLCAAYLAGVEVVPMDICDRDDVFRLVAETEPDEVYNLAAMSSVARSWDEPEITRAVNHTAVVTLLDALVELRDRTGREPRFFQASSAEVAGSAAHSPYAQAKAAAEDAVREARLKQGLHACSARLFNHESPLRPAVFVTGKITRGVAEIAAGQRSELRLGNLDVSRDWGFAGDYVEAMALMLGADEPQDVEIGTGITHTLDQLLTTAFAAAGIDDPAPYVVTDPDLIRPADTAVLVADPEPAAAALGWRATTTFDDLVRRMVEVHQERLRTGVEHDARYL</sequence>
<evidence type="ECO:0000313" key="7">
    <source>
        <dbReference type="Proteomes" id="UP000325003"/>
    </source>
</evidence>
<reference evidence="6 7" key="2">
    <citation type="submission" date="2019-09" db="EMBL/GenBank/DDBJ databases">
        <authorList>
            <person name="Jin C."/>
        </authorList>
    </citation>
    <scope>NUCLEOTIDE SEQUENCE [LARGE SCALE GENOMIC DNA]</scope>
    <source>
        <strain evidence="6 7">BN130099</strain>
    </source>
</reference>
<reference evidence="6 7" key="1">
    <citation type="submission" date="2019-09" db="EMBL/GenBank/DDBJ databases">
        <title>Nocardioides panacisoli sp. nov., isolated from the soil of a ginseng field.</title>
        <authorList>
            <person name="Cho C."/>
        </authorList>
    </citation>
    <scope>NUCLEOTIDE SEQUENCE [LARGE SCALE GENOMIC DNA]</scope>
    <source>
        <strain evidence="6 7">BN130099</strain>
    </source>
</reference>
<dbReference type="InterPro" id="IPR036291">
    <property type="entry name" value="NAD(P)-bd_dom_sf"/>
</dbReference>
<evidence type="ECO:0000256" key="2">
    <source>
        <dbReference type="ARBA" id="ARBA00009263"/>
    </source>
</evidence>